<evidence type="ECO:0000313" key="2">
    <source>
        <dbReference type="Proteomes" id="UP000285860"/>
    </source>
</evidence>
<organism evidence="1 2">
    <name type="scientific">Fusarium oxysporum</name>
    <name type="common">Fusarium vascular wilt</name>
    <dbReference type="NCBI Taxonomy" id="5507"/>
    <lineage>
        <taxon>Eukaryota</taxon>
        <taxon>Fungi</taxon>
        <taxon>Dikarya</taxon>
        <taxon>Ascomycota</taxon>
        <taxon>Pezizomycotina</taxon>
        <taxon>Sordariomycetes</taxon>
        <taxon>Hypocreomycetidae</taxon>
        <taxon>Hypocreales</taxon>
        <taxon>Nectriaceae</taxon>
        <taxon>Fusarium</taxon>
        <taxon>Fusarium oxysporum species complex</taxon>
    </lineage>
</organism>
<dbReference type="EMBL" id="MRCY01000343">
    <property type="protein sequence ID" value="RKK89173.1"/>
    <property type="molecule type" value="Genomic_DNA"/>
</dbReference>
<evidence type="ECO:0000313" key="1">
    <source>
        <dbReference type="EMBL" id="RKK89173.1"/>
    </source>
</evidence>
<sequence>MLAYKDDTTLPGAETTVSVLLPDNPFAPAAFRDQRLMDATLGDRDD</sequence>
<dbReference type="AlphaFoldDB" id="A0A420P9H2"/>
<proteinExistence type="predicted"/>
<comment type="caution">
    <text evidence="1">The sequence shown here is derived from an EMBL/GenBank/DDBJ whole genome shotgun (WGS) entry which is preliminary data.</text>
</comment>
<reference evidence="1 2" key="1">
    <citation type="journal article" date="2018" name="Sci. Rep.">
        <title>Characterisation of pathogen-specific regions and novel effector candidates in Fusarium oxysporum f. sp. cepae.</title>
        <authorList>
            <person name="Armitage A.D."/>
            <person name="Taylor A."/>
            <person name="Sobczyk M.K."/>
            <person name="Baxter L."/>
            <person name="Greenfield B.P."/>
            <person name="Bates H.J."/>
            <person name="Wilson F."/>
            <person name="Jackson A.C."/>
            <person name="Ott S."/>
            <person name="Harrison R.J."/>
            <person name="Clarkson J.P."/>
        </authorList>
    </citation>
    <scope>NUCLEOTIDE SEQUENCE [LARGE SCALE GENOMIC DNA]</scope>
    <source>
        <strain evidence="1 2">Fo_A28</strain>
    </source>
</reference>
<accession>A0A420P9H2</accession>
<gene>
    <name evidence="1" type="ORF">BFJ68_g16778</name>
</gene>
<protein>
    <submittedName>
        <fullName evidence="1">Uncharacterized protein</fullName>
    </submittedName>
</protein>
<name>A0A420P9H2_FUSOX</name>
<dbReference type="Proteomes" id="UP000285860">
    <property type="component" value="Unassembled WGS sequence"/>
</dbReference>